<evidence type="ECO:0000313" key="1">
    <source>
        <dbReference type="EMBL" id="VBA48254.1"/>
    </source>
</evidence>
<dbReference type="OrthoDB" id="121143at2"/>
<dbReference type="RefSeq" id="WP_063468478.1">
    <property type="nucleotide sequence ID" value="NZ_JAIENV010000204.1"/>
</dbReference>
<sequence>MLLDRATAEGIAEGRISLVLRRWDVARIKPGGTQRTSAGTIRIDDVQEYAPDYQVSDQQARAAGYSDAATAQAQLDSRSARHTYLITVSFAGPDERRALAAESVLTAADAATIRSRLDRVDAASGTGPWTRRYLRLIAENEAVRAPNLAAREGLDVPGFKRRVRRLKELGLTISLDVGYRLSPRGRAFLDVDD</sequence>
<dbReference type="SUPFAM" id="SSF46785">
    <property type="entry name" value="Winged helix' DNA-binding domain"/>
    <property type="match status" value="1"/>
</dbReference>
<evidence type="ECO:0000313" key="2">
    <source>
        <dbReference type="Proteomes" id="UP000268285"/>
    </source>
</evidence>
<dbReference type="InterPro" id="IPR036390">
    <property type="entry name" value="WH_DNA-bd_sf"/>
</dbReference>
<proteinExistence type="predicted"/>
<keyword evidence="2" id="KW-1185">Reference proteome</keyword>
<evidence type="ECO:0008006" key="3">
    <source>
        <dbReference type="Google" id="ProtNLM"/>
    </source>
</evidence>
<dbReference type="AlphaFoldDB" id="A0A498QQ08"/>
<gene>
    <name evidence="1" type="ORF">LAUMK142_01213</name>
</gene>
<protein>
    <recommendedName>
        <fullName evidence="3">ASCH domain-containing protein</fullName>
    </recommendedName>
</protein>
<accession>A0A498QQ08</accession>
<organism evidence="1 2">
    <name type="scientific">Mycobacterium pseudokansasii</name>
    <dbReference type="NCBI Taxonomy" id="2341080"/>
    <lineage>
        <taxon>Bacteria</taxon>
        <taxon>Bacillati</taxon>
        <taxon>Actinomycetota</taxon>
        <taxon>Actinomycetes</taxon>
        <taxon>Mycobacteriales</taxon>
        <taxon>Mycobacteriaceae</taxon>
        <taxon>Mycobacterium</taxon>
    </lineage>
</organism>
<dbReference type="EMBL" id="UPHU01000001">
    <property type="protein sequence ID" value="VBA48254.1"/>
    <property type="molecule type" value="Genomic_DNA"/>
</dbReference>
<name>A0A498QQ08_9MYCO</name>
<dbReference type="Proteomes" id="UP000268285">
    <property type="component" value="Unassembled WGS sequence"/>
</dbReference>
<reference evidence="1 2" key="1">
    <citation type="submission" date="2018-09" db="EMBL/GenBank/DDBJ databases">
        <authorList>
            <person name="Tagini F."/>
        </authorList>
    </citation>
    <scope>NUCLEOTIDE SEQUENCE [LARGE SCALE GENOMIC DNA]</scope>
    <source>
        <strain evidence="1 2">MK142</strain>
    </source>
</reference>